<dbReference type="CDD" id="cd06581">
    <property type="entry name" value="TM_PBP1_LivM_like"/>
    <property type="match status" value="1"/>
</dbReference>
<reference evidence="12" key="1">
    <citation type="journal article" date="2023" name="Arch. Microbiol.">
        <title>Desulfoferula mesophilus gen. nov. sp. nov., a mesophilic sulfate-reducing bacterium isolated from a brackish lake sediment.</title>
        <authorList>
            <person name="Watanabe T."/>
            <person name="Yabe T."/>
            <person name="Tsuji J.M."/>
            <person name="Fukui M."/>
        </authorList>
    </citation>
    <scope>NUCLEOTIDE SEQUENCE [LARGE SCALE GENOMIC DNA]</scope>
    <source>
        <strain evidence="12">12FAK</strain>
    </source>
</reference>
<dbReference type="InterPro" id="IPR003439">
    <property type="entry name" value="ABC_transporter-like_ATP-bd"/>
</dbReference>
<protein>
    <submittedName>
        <fullName evidence="11">Metal-dependent hydrolase</fullName>
    </submittedName>
</protein>
<dbReference type="InterPro" id="IPR032823">
    <property type="entry name" value="BCA_ABC_TP_C"/>
</dbReference>
<dbReference type="RefSeq" id="WP_338606646.1">
    <property type="nucleotide sequence ID" value="NZ_AP028679.1"/>
</dbReference>
<keyword evidence="3" id="KW-1003">Cell membrane</keyword>
<feature type="transmembrane region" description="Helical" evidence="9">
    <location>
        <begin position="258"/>
        <end position="281"/>
    </location>
</feature>
<evidence type="ECO:0000256" key="3">
    <source>
        <dbReference type="ARBA" id="ARBA00022475"/>
    </source>
</evidence>
<keyword evidence="8 9" id="KW-0472">Membrane</keyword>
<keyword evidence="12" id="KW-1185">Reference proteome</keyword>
<evidence type="ECO:0000313" key="11">
    <source>
        <dbReference type="EMBL" id="BEQ13759.1"/>
    </source>
</evidence>
<dbReference type="GO" id="GO:0016887">
    <property type="term" value="F:ATP hydrolysis activity"/>
    <property type="evidence" value="ECO:0007669"/>
    <property type="project" value="InterPro"/>
</dbReference>
<dbReference type="EMBL" id="AP028679">
    <property type="protein sequence ID" value="BEQ13759.1"/>
    <property type="molecule type" value="Genomic_DNA"/>
</dbReference>
<dbReference type="Pfam" id="PF12399">
    <property type="entry name" value="BCA_ABC_TP_C"/>
    <property type="match status" value="1"/>
</dbReference>
<gene>
    <name evidence="11" type="ORF">FAK_08250</name>
</gene>
<dbReference type="InterPro" id="IPR043428">
    <property type="entry name" value="LivM-like"/>
</dbReference>
<dbReference type="Proteomes" id="UP001366166">
    <property type="component" value="Chromosome"/>
</dbReference>
<dbReference type="GO" id="GO:0005886">
    <property type="term" value="C:plasma membrane"/>
    <property type="evidence" value="ECO:0007669"/>
    <property type="project" value="UniProtKB-SubCell"/>
</dbReference>
<feature type="domain" description="AAA+ ATPase" evidence="10">
    <location>
        <begin position="386"/>
        <end position="572"/>
    </location>
</feature>
<evidence type="ECO:0000256" key="6">
    <source>
        <dbReference type="ARBA" id="ARBA00022840"/>
    </source>
</evidence>
<keyword evidence="5" id="KW-0547">Nucleotide-binding</keyword>
<feature type="transmembrane region" description="Helical" evidence="9">
    <location>
        <begin position="119"/>
        <end position="137"/>
    </location>
</feature>
<feature type="transmembrane region" description="Helical" evidence="9">
    <location>
        <begin position="93"/>
        <end position="112"/>
    </location>
</feature>
<dbReference type="Gene3D" id="3.40.50.300">
    <property type="entry name" value="P-loop containing nucleotide triphosphate hydrolases"/>
    <property type="match status" value="1"/>
</dbReference>
<evidence type="ECO:0000256" key="4">
    <source>
        <dbReference type="ARBA" id="ARBA00022692"/>
    </source>
</evidence>
<dbReference type="KEGG" id="dmp:FAK_08250"/>
<keyword evidence="11" id="KW-0378">Hydrolase</keyword>
<dbReference type="GO" id="GO:0015658">
    <property type="term" value="F:branched-chain amino acid transmembrane transporter activity"/>
    <property type="evidence" value="ECO:0007669"/>
    <property type="project" value="InterPro"/>
</dbReference>
<keyword evidence="4 9" id="KW-0812">Transmembrane</keyword>
<dbReference type="GO" id="GO:0005524">
    <property type="term" value="F:ATP binding"/>
    <property type="evidence" value="ECO:0007669"/>
    <property type="project" value="UniProtKB-KW"/>
</dbReference>
<dbReference type="InterPro" id="IPR003593">
    <property type="entry name" value="AAA+_ATPase"/>
</dbReference>
<dbReference type="InterPro" id="IPR001851">
    <property type="entry name" value="ABC_transp_permease"/>
</dbReference>
<feature type="transmembrane region" description="Helical" evidence="9">
    <location>
        <begin position="37"/>
        <end position="56"/>
    </location>
</feature>
<proteinExistence type="predicted"/>
<feature type="transmembrane region" description="Helical" evidence="9">
    <location>
        <begin position="293"/>
        <end position="313"/>
    </location>
</feature>
<feature type="transmembrane region" description="Helical" evidence="9">
    <location>
        <begin position="215"/>
        <end position="238"/>
    </location>
</feature>
<sequence length="600" mass="64714">MLGFYFKNIGAPGIYLPSLILLFLLAVAALVPNEFYLNLFFMIFMFAGLSGAWNIIGGYAGQISLGHAAFYGSGAYTSAVLFAKLGLPPILGIFASMGGAVILALVIGYPCLRLKGPFFTLATLAVAEVLQLLAVYLRGLTEGSEGLSIPYEPAWYNLIFESKNAYAVLAFAYMVLVLVITLVLERSKLGYQLTALRDEDQAAESLGVNTSRAKIAAFVLSGVLTALGAVIVSQYVLFLEPHSDFSVNVSVELALMSMVGGLGTAVGPLIGAAILIPLGEFLRAWIGGGIQGLHYVIYGCILILVVMFMPHGIKALLDKHYQALVARLPRFGAAARPQPAQPARLHFASEDAPSRGREKLLIAAHGVTKDFGGLRVLNEINFEVRPGEILGIIGPNGAGKTTLFNVISGIYRPTKGRVEFDGQDITQICRIHQVCHLGMGRTYQIVKPFGNMSVLDNVMVGAFCNQGATAEATEIALEVLDLVGLFDKKDLEAKSLTLANMKRLEMARALATKPKLLLLDEVMAGLNPHEIDDAIALIRKIRDYGITVIVVEHVMRAIMSLSERIMVIAQGEKVTEGEPREVIADQRVIKAYLGDGFELA</sequence>
<evidence type="ECO:0000256" key="9">
    <source>
        <dbReference type="SAM" id="Phobius"/>
    </source>
</evidence>
<evidence type="ECO:0000313" key="12">
    <source>
        <dbReference type="Proteomes" id="UP001366166"/>
    </source>
</evidence>
<evidence type="ECO:0000256" key="2">
    <source>
        <dbReference type="ARBA" id="ARBA00022448"/>
    </source>
</evidence>
<dbReference type="InterPro" id="IPR051120">
    <property type="entry name" value="ABC_AA/LPS_Transport"/>
</dbReference>
<evidence type="ECO:0000256" key="5">
    <source>
        <dbReference type="ARBA" id="ARBA00022741"/>
    </source>
</evidence>
<dbReference type="AlphaFoldDB" id="A0AAU9EGQ5"/>
<dbReference type="SMART" id="SM00382">
    <property type="entry name" value="AAA"/>
    <property type="match status" value="1"/>
</dbReference>
<dbReference type="SUPFAM" id="SSF52540">
    <property type="entry name" value="P-loop containing nucleoside triphosphate hydrolases"/>
    <property type="match status" value="1"/>
</dbReference>
<dbReference type="Pfam" id="PF02653">
    <property type="entry name" value="BPD_transp_2"/>
    <property type="match status" value="1"/>
</dbReference>
<feature type="transmembrane region" description="Helical" evidence="9">
    <location>
        <begin position="165"/>
        <end position="184"/>
    </location>
</feature>
<accession>A0AAU9EGQ5</accession>
<keyword evidence="7 9" id="KW-1133">Transmembrane helix</keyword>
<comment type="subcellular location">
    <subcellularLocation>
        <location evidence="1">Cell membrane</location>
        <topology evidence="1">Multi-pass membrane protein</topology>
    </subcellularLocation>
</comment>
<dbReference type="CDD" id="cd03219">
    <property type="entry name" value="ABC_Mj1267_LivG_branched"/>
    <property type="match status" value="1"/>
</dbReference>
<evidence type="ECO:0000256" key="8">
    <source>
        <dbReference type="ARBA" id="ARBA00023136"/>
    </source>
</evidence>
<dbReference type="InterPro" id="IPR027417">
    <property type="entry name" value="P-loop_NTPase"/>
</dbReference>
<evidence type="ECO:0000259" key="10">
    <source>
        <dbReference type="SMART" id="SM00382"/>
    </source>
</evidence>
<feature type="transmembrane region" description="Helical" evidence="9">
    <location>
        <begin position="12"/>
        <end position="31"/>
    </location>
</feature>
<evidence type="ECO:0000256" key="1">
    <source>
        <dbReference type="ARBA" id="ARBA00004651"/>
    </source>
</evidence>
<keyword evidence="2" id="KW-0813">Transport</keyword>
<organism evidence="11 12">
    <name type="scientific">Desulfoferula mesophila</name>
    <dbReference type="NCBI Taxonomy" id="3058419"/>
    <lineage>
        <taxon>Bacteria</taxon>
        <taxon>Pseudomonadati</taxon>
        <taxon>Thermodesulfobacteriota</taxon>
        <taxon>Desulfarculia</taxon>
        <taxon>Desulfarculales</taxon>
        <taxon>Desulfarculaceae</taxon>
        <taxon>Desulfoferula</taxon>
    </lineage>
</organism>
<keyword evidence="6" id="KW-0067">ATP-binding</keyword>
<evidence type="ECO:0000256" key="7">
    <source>
        <dbReference type="ARBA" id="ARBA00022989"/>
    </source>
</evidence>
<dbReference type="Pfam" id="PF00005">
    <property type="entry name" value="ABC_tran"/>
    <property type="match status" value="1"/>
</dbReference>
<dbReference type="PANTHER" id="PTHR45772">
    <property type="entry name" value="CONSERVED COMPONENT OF ABC TRANSPORTER FOR NATURAL AMINO ACIDS-RELATED"/>
    <property type="match status" value="1"/>
</dbReference>
<name>A0AAU9EGQ5_9BACT</name>